<dbReference type="InterPro" id="IPR036291">
    <property type="entry name" value="NAD(P)-bd_dom_sf"/>
</dbReference>
<evidence type="ECO:0000259" key="5">
    <source>
        <dbReference type="Pfam" id="PF00107"/>
    </source>
</evidence>
<accession>A0A7W6D9K5</accession>
<comment type="caution">
    <text evidence="7">The sequence shown here is derived from an EMBL/GenBank/DDBJ whole genome shotgun (WGS) entry which is preliminary data.</text>
</comment>
<dbReference type="EC" id="1.1.1.-" evidence="7"/>
<dbReference type="EC" id="1.1.1.303" evidence="7"/>
<comment type="cofactor">
    <cofactor evidence="4">
        <name>Zn(2+)</name>
        <dbReference type="ChEBI" id="CHEBI:29105"/>
    </cofactor>
</comment>
<dbReference type="InterPro" id="IPR013149">
    <property type="entry name" value="ADH-like_C"/>
</dbReference>
<keyword evidence="3 7" id="KW-0560">Oxidoreductase</keyword>
<dbReference type="GO" id="GO:0000721">
    <property type="term" value="F:(R,R)-butanediol dehydrogenase activity"/>
    <property type="evidence" value="ECO:0007669"/>
    <property type="project" value="UniProtKB-EC"/>
</dbReference>
<evidence type="ECO:0000256" key="3">
    <source>
        <dbReference type="ARBA" id="ARBA00023002"/>
    </source>
</evidence>
<evidence type="ECO:0000313" key="8">
    <source>
        <dbReference type="Proteomes" id="UP000574761"/>
    </source>
</evidence>
<sequence>MKAVRLYDAMDLRVEKAERPGTPPAGFVNLDVRAAGICGSDLHNYRTGQWISRRPSTAGHEFCGRVIAVGEGVSDLSAGDLVVADSRFWCGECPACRSGRSNVCEALGFVGEVCDGGFAEAVQLPARLLVRHEASLPARVAAMAEPLAVALHAVRRLAPRTGEPVLVVGCGTIGGLTALLLSDLHDGPLLLCDRNAARAETVAQLTGGRTVTLDPEAVATALGDARLRHAVDATGSTAAIAAALELLHGGGTLALVGISHGRLDFDPNVLVEREIALVGCHAFADELPEAVALLPRLADRLARLSEVLPSLDAVPDAYERLLKGETAALKTIVAIAD</sequence>
<evidence type="ECO:0000313" key="7">
    <source>
        <dbReference type="EMBL" id="MBB3978504.1"/>
    </source>
</evidence>
<dbReference type="SUPFAM" id="SSF50129">
    <property type="entry name" value="GroES-like"/>
    <property type="match status" value="1"/>
</dbReference>
<dbReference type="RefSeq" id="WP_183806745.1">
    <property type="nucleotide sequence ID" value="NZ_JACIEE010000007.1"/>
</dbReference>
<feature type="domain" description="Alcohol dehydrogenase-like N-terminal" evidence="6">
    <location>
        <begin position="27"/>
        <end position="131"/>
    </location>
</feature>
<evidence type="ECO:0000256" key="2">
    <source>
        <dbReference type="ARBA" id="ARBA00022833"/>
    </source>
</evidence>
<dbReference type="InterPro" id="IPR050129">
    <property type="entry name" value="Zn_alcohol_dh"/>
</dbReference>
<dbReference type="PANTHER" id="PTHR43401:SF2">
    <property type="entry name" value="L-THREONINE 3-DEHYDROGENASE"/>
    <property type="match status" value="1"/>
</dbReference>
<keyword evidence="1 4" id="KW-0479">Metal-binding</keyword>
<comment type="similarity">
    <text evidence="4">Belongs to the zinc-containing alcohol dehydrogenase family.</text>
</comment>
<dbReference type="SUPFAM" id="SSF51735">
    <property type="entry name" value="NAD(P)-binding Rossmann-fold domains"/>
    <property type="match status" value="1"/>
</dbReference>
<proteinExistence type="inferred from homology"/>
<protein>
    <submittedName>
        <fullName evidence="7">(R,R)-butanediol dehydrogenase/meso-butanediol dehydrogenase/diacetyl reductase</fullName>
        <ecNumber evidence="7">1.1.1.-</ecNumber>
        <ecNumber evidence="7">1.1.1.303</ecNumber>
        <ecNumber evidence="7">1.1.1.4</ecNumber>
    </submittedName>
</protein>
<dbReference type="PANTHER" id="PTHR43401">
    <property type="entry name" value="L-THREONINE 3-DEHYDROGENASE"/>
    <property type="match status" value="1"/>
</dbReference>
<dbReference type="Gene3D" id="3.40.50.720">
    <property type="entry name" value="NAD(P)-binding Rossmann-like Domain"/>
    <property type="match status" value="1"/>
</dbReference>
<evidence type="ECO:0000256" key="4">
    <source>
        <dbReference type="RuleBase" id="RU361277"/>
    </source>
</evidence>
<dbReference type="Gene3D" id="3.90.180.10">
    <property type="entry name" value="Medium-chain alcohol dehydrogenases, catalytic domain"/>
    <property type="match status" value="1"/>
</dbReference>
<name>A0A7W6D9K5_9HYPH</name>
<dbReference type="InterPro" id="IPR002328">
    <property type="entry name" value="ADH_Zn_CS"/>
</dbReference>
<dbReference type="AlphaFoldDB" id="A0A7W6D9K5"/>
<evidence type="ECO:0000256" key="1">
    <source>
        <dbReference type="ARBA" id="ARBA00022723"/>
    </source>
</evidence>
<dbReference type="Proteomes" id="UP000574761">
    <property type="component" value="Unassembled WGS sequence"/>
</dbReference>
<keyword evidence="8" id="KW-1185">Reference proteome</keyword>
<dbReference type="InterPro" id="IPR013154">
    <property type="entry name" value="ADH-like_N"/>
</dbReference>
<dbReference type="EMBL" id="JACIEE010000007">
    <property type="protein sequence ID" value="MBB3978504.1"/>
    <property type="molecule type" value="Genomic_DNA"/>
</dbReference>
<feature type="domain" description="Alcohol dehydrogenase-like C-terminal" evidence="5">
    <location>
        <begin position="192"/>
        <end position="294"/>
    </location>
</feature>
<dbReference type="GO" id="GO:0052587">
    <property type="term" value="F:diacetyl reductase ((R)-acetoin forming) (NAD+) activity"/>
    <property type="evidence" value="ECO:0007669"/>
    <property type="project" value="UniProtKB-EC"/>
</dbReference>
<gene>
    <name evidence="7" type="ORF">GGQ64_003738</name>
</gene>
<keyword evidence="2 4" id="KW-0862">Zinc</keyword>
<dbReference type="InterPro" id="IPR011032">
    <property type="entry name" value="GroES-like_sf"/>
</dbReference>
<organism evidence="7 8">
    <name type="scientific">Mycoplana azooxidifex</name>
    <dbReference type="NCBI Taxonomy" id="1636188"/>
    <lineage>
        <taxon>Bacteria</taxon>
        <taxon>Pseudomonadati</taxon>
        <taxon>Pseudomonadota</taxon>
        <taxon>Alphaproteobacteria</taxon>
        <taxon>Hyphomicrobiales</taxon>
        <taxon>Rhizobiaceae</taxon>
        <taxon>Mycoplana</taxon>
    </lineage>
</organism>
<dbReference type="Pfam" id="PF00107">
    <property type="entry name" value="ADH_zinc_N"/>
    <property type="match status" value="1"/>
</dbReference>
<dbReference type="GO" id="GO:0008270">
    <property type="term" value="F:zinc ion binding"/>
    <property type="evidence" value="ECO:0007669"/>
    <property type="project" value="InterPro"/>
</dbReference>
<dbReference type="EC" id="1.1.1.4" evidence="7"/>
<reference evidence="7 8" key="1">
    <citation type="submission" date="2020-08" db="EMBL/GenBank/DDBJ databases">
        <title>Genomic Encyclopedia of Type Strains, Phase IV (KMG-IV): sequencing the most valuable type-strain genomes for metagenomic binning, comparative biology and taxonomic classification.</title>
        <authorList>
            <person name="Goeker M."/>
        </authorList>
    </citation>
    <scope>NUCLEOTIDE SEQUENCE [LARGE SCALE GENOMIC DNA]</scope>
    <source>
        <strain evidence="7 8">DSM 100211</strain>
    </source>
</reference>
<evidence type="ECO:0000259" key="6">
    <source>
        <dbReference type="Pfam" id="PF08240"/>
    </source>
</evidence>
<dbReference type="Pfam" id="PF08240">
    <property type="entry name" value="ADH_N"/>
    <property type="match status" value="1"/>
</dbReference>
<dbReference type="PROSITE" id="PS00059">
    <property type="entry name" value="ADH_ZINC"/>
    <property type="match status" value="1"/>
</dbReference>